<dbReference type="InterPro" id="IPR039424">
    <property type="entry name" value="SBP_5"/>
</dbReference>
<dbReference type="Pfam" id="PF00496">
    <property type="entry name" value="SBP_bac_5"/>
    <property type="match status" value="1"/>
</dbReference>
<comment type="subcellular location">
    <subcellularLocation>
        <location evidence="1">Periplasm</location>
    </subcellularLocation>
</comment>
<dbReference type="EMBL" id="JACVXA010000019">
    <property type="protein sequence ID" value="MBE3638161.1"/>
    <property type="molecule type" value="Genomic_DNA"/>
</dbReference>
<dbReference type="GO" id="GO:0043190">
    <property type="term" value="C:ATP-binding cassette (ABC) transporter complex"/>
    <property type="evidence" value="ECO:0007669"/>
    <property type="project" value="InterPro"/>
</dbReference>
<evidence type="ECO:0000256" key="5">
    <source>
        <dbReference type="SAM" id="SignalP"/>
    </source>
</evidence>
<accession>A0A8J7CK11</accession>
<dbReference type="GO" id="GO:1904680">
    <property type="term" value="F:peptide transmembrane transporter activity"/>
    <property type="evidence" value="ECO:0007669"/>
    <property type="project" value="TreeGrafter"/>
</dbReference>
<dbReference type="PIRSF" id="PIRSF002741">
    <property type="entry name" value="MppA"/>
    <property type="match status" value="1"/>
</dbReference>
<dbReference type="Gene3D" id="3.90.76.10">
    <property type="entry name" value="Dipeptide-binding Protein, Domain 1"/>
    <property type="match status" value="1"/>
</dbReference>
<name>A0A8J7CK11_9RHOB</name>
<dbReference type="Proteomes" id="UP000609121">
    <property type="component" value="Unassembled WGS sequence"/>
</dbReference>
<dbReference type="InterPro" id="IPR030678">
    <property type="entry name" value="Peptide/Ni-bd"/>
</dbReference>
<evidence type="ECO:0000259" key="6">
    <source>
        <dbReference type="Pfam" id="PF00496"/>
    </source>
</evidence>
<feature type="domain" description="Solute-binding protein family 5" evidence="6">
    <location>
        <begin position="63"/>
        <end position="399"/>
    </location>
</feature>
<dbReference type="AlphaFoldDB" id="A0A8J7CK11"/>
<dbReference type="PANTHER" id="PTHR30290">
    <property type="entry name" value="PERIPLASMIC BINDING COMPONENT OF ABC TRANSPORTER"/>
    <property type="match status" value="1"/>
</dbReference>
<feature type="chain" id="PRO_5035329649" evidence="5">
    <location>
        <begin position="20"/>
        <end position="487"/>
    </location>
</feature>
<organism evidence="7 8">
    <name type="scientific">Mangrovicoccus algicola</name>
    <dbReference type="NCBI Taxonomy" id="2771008"/>
    <lineage>
        <taxon>Bacteria</taxon>
        <taxon>Pseudomonadati</taxon>
        <taxon>Pseudomonadota</taxon>
        <taxon>Alphaproteobacteria</taxon>
        <taxon>Rhodobacterales</taxon>
        <taxon>Paracoccaceae</taxon>
        <taxon>Mangrovicoccus</taxon>
    </lineage>
</organism>
<feature type="signal peptide" evidence="5">
    <location>
        <begin position="1"/>
        <end position="19"/>
    </location>
</feature>
<dbReference type="PANTHER" id="PTHR30290:SF9">
    <property type="entry name" value="OLIGOPEPTIDE-BINDING PROTEIN APPA"/>
    <property type="match status" value="1"/>
</dbReference>
<dbReference type="PROSITE" id="PS01040">
    <property type="entry name" value="SBP_BACTERIAL_5"/>
    <property type="match status" value="1"/>
</dbReference>
<sequence>MIRAALLGAVLAAAQPAFAADIAIAIGSEPSTLDPQQRDDGDERAVTDNIYETLLARAPDGTLEPGLAAAMPEQIDPLTWEFKLRDGVSFHNGEPFDADAVVASVARIIDPDYASEQMAYLSTIAGAEKVDDLTVRIMTGDPDPVLPARMYWMKMVPATYSADPAFAESPAGTGPYRIAAWNRGESIALEANPDYWGGAPEIDGVTYRFIAEGGSRVAGLMAGELDLVRNLYPEFLGAVPNSTAVPGLETSVIVLSTENPVVSDPKVREAMNIAIDREALAQALFAGRAQPAKGQLVNPKSFGFNPEIRAYDYDPDRARALVEEAGATGQTVTLVGEAGRWLKDRELIEAVGAYWAEAGLTVDIHIEEFGEYLNQLFDKDHRPDAIFVVNSDELLDADRPLTAAMEYGASYASNADEEMAAQIRAARAETDVEARKALYGEITMKGYEQSYLVPLLNQEDIYAMSDRLSWTPRIDAKLLVKEMSVSE</sequence>
<dbReference type="SUPFAM" id="SSF53850">
    <property type="entry name" value="Periplasmic binding protein-like II"/>
    <property type="match status" value="1"/>
</dbReference>
<comment type="caution">
    <text evidence="7">The sequence shown here is derived from an EMBL/GenBank/DDBJ whole genome shotgun (WGS) entry which is preliminary data.</text>
</comment>
<dbReference type="InterPro" id="IPR000914">
    <property type="entry name" value="SBP_5_dom"/>
</dbReference>
<evidence type="ECO:0000256" key="4">
    <source>
        <dbReference type="ARBA" id="ARBA00022729"/>
    </source>
</evidence>
<evidence type="ECO:0000256" key="3">
    <source>
        <dbReference type="ARBA" id="ARBA00022448"/>
    </source>
</evidence>
<evidence type="ECO:0000256" key="2">
    <source>
        <dbReference type="ARBA" id="ARBA00005695"/>
    </source>
</evidence>
<evidence type="ECO:0000256" key="1">
    <source>
        <dbReference type="ARBA" id="ARBA00004418"/>
    </source>
</evidence>
<evidence type="ECO:0000313" key="8">
    <source>
        <dbReference type="Proteomes" id="UP000609121"/>
    </source>
</evidence>
<dbReference type="GO" id="GO:0015833">
    <property type="term" value="P:peptide transport"/>
    <property type="evidence" value="ECO:0007669"/>
    <property type="project" value="TreeGrafter"/>
</dbReference>
<keyword evidence="4 5" id="KW-0732">Signal</keyword>
<proteinExistence type="inferred from homology"/>
<comment type="similarity">
    <text evidence="2">Belongs to the bacterial solute-binding protein 5 family.</text>
</comment>
<reference evidence="7" key="1">
    <citation type="submission" date="2020-09" db="EMBL/GenBank/DDBJ databases">
        <title>A novel bacterium of genus Mangrovicoccus, isolated from South China Sea.</title>
        <authorList>
            <person name="Huang H."/>
            <person name="Mo K."/>
            <person name="Hu Y."/>
        </authorList>
    </citation>
    <scope>NUCLEOTIDE SEQUENCE</scope>
    <source>
        <strain evidence="7">HB182678</strain>
    </source>
</reference>
<dbReference type="Gene3D" id="3.10.105.10">
    <property type="entry name" value="Dipeptide-binding Protein, Domain 3"/>
    <property type="match status" value="1"/>
</dbReference>
<dbReference type="Gene3D" id="3.40.190.10">
    <property type="entry name" value="Periplasmic binding protein-like II"/>
    <property type="match status" value="1"/>
</dbReference>
<evidence type="ECO:0000313" key="7">
    <source>
        <dbReference type="EMBL" id="MBE3638161.1"/>
    </source>
</evidence>
<dbReference type="GO" id="GO:0030288">
    <property type="term" value="C:outer membrane-bounded periplasmic space"/>
    <property type="evidence" value="ECO:0007669"/>
    <property type="project" value="UniProtKB-ARBA"/>
</dbReference>
<dbReference type="InterPro" id="IPR023765">
    <property type="entry name" value="SBP_5_CS"/>
</dbReference>
<keyword evidence="3" id="KW-0813">Transport</keyword>
<protein>
    <submittedName>
        <fullName evidence="7">ABC transporter substrate-binding protein</fullName>
    </submittedName>
</protein>
<keyword evidence="8" id="KW-1185">Reference proteome</keyword>
<gene>
    <name evidence="7" type="ORF">ICN82_08125</name>
</gene>